<evidence type="ECO:0000313" key="4">
    <source>
        <dbReference type="RefSeq" id="XP_013414457.1"/>
    </source>
</evidence>
<gene>
    <name evidence="4" type="primary">LOC106176560</name>
</gene>
<dbReference type="KEGG" id="lak:106176560"/>
<feature type="transmembrane region" description="Helical" evidence="2">
    <location>
        <begin position="185"/>
        <end position="207"/>
    </location>
</feature>
<sequence length="311" mass="35211">MSDTEDDILTPLPDPGDVEITPGKFDSAMNGEIGHVVRKGSLFGLEQKNPTLFNMENFTFSTGLNRFGGNRLRRESEASEAETLPELSDSEDEDEDEDEDEEDPPAYKHLDTPNEKTEIEKPPPFPTSPPPSRRKSAMKMPKEQGVKPKGPAAKLWDIFRITSPDNEELSESWCLEVTKRVCKVIVYWLLLFFILGSTVIHKITLMISVAQSRTEKWLTCEVDMFGNLTNCIVDPGVHKNTNLTDRVRCDEVSVRWIWGLAATMCFPYLLTFMQCLFKVLFKVTLWPSLGTFFALERPFSTLAHKATVRAA</sequence>
<feature type="compositionally biased region" description="Basic and acidic residues" evidence="1">
    <location>
        <begin position="105"/>
        <end position="121"/>
    </location>
</feature>
<evidence type="ECO:0000313" key="3">
    <source>
        <dbReference type="Proteomes" id="UP000085678"/>
    </source>
</evidence>
<dbReference type="InParanoid" id="A0A1S3JVY7"/>
<keyword evidence="2" id="KW-0812">Transmembrane</keyword>
<keyword evidence="3" id="KW-1185">Reference proteome</keyword>
<keyword evidence="2" id="KW-1133">Transmembrane helix</keyword>
<keyword evidence="2" id="KW-0472">Membrane</keyword>
<dbReference type="RefSeq" id="XP_013414457.1">
    <property type="nucleotide sequence ID" value="XM_013559003.1"/>
</dbReference>
<organism evidence="3 4">
    <name type="scientific">Lingula anatina</name>
    <name type="common">Brachiopod</name>
    <name type="synonym">Lingula unguis</name>
    <dbReference type="NCBI Taxonomy" id="7574"/>
    <lineage>
        <taxon>Eukaryota</taxon>
        <taxon>Metazoa</taxon>
        <taxon>Spiralia</taxon>
        <taxon>Lophotrochozoa</taxon>
        <taxon>Brachiopoda</taxon>
        <taxon>Linguliformea</taxon>
        <taxon>Lingulata</taxon>
        <taxon>Lingulida</taxon>
        <taxon>Linguloidea</taxon>
        <taxon>Lingulidae</taxon>
        <taxon>Lingula</taxon>
    </lineage>
</organism>
<name>A0A1S3JVY7_LINAN</name>
<proteinExistence type="predicted"/>
<protein>
    <submittedName>
        <fullName evidence="4">Uncharacterized protein LOC106176560</fullName>
    </submittedName>
</protein>
<dbReference type="Proteomes" id="UP000085678">
    <property type="component" value="Unplaced"/>
</dbReference>
<reference evidence="4" key="1">
    <citation type="submission" date="2025-08" db="UniProtKB">
        <authorList>
            <consortium name="RefSeq"/>
        </authorList>
    </citation>
    <scope>IDENTIFICATION</scope>
    <source>
        <tissue evidence="4">Gonads</tissue>
    </source>
</reference>
<dbReference type="GeneID" id="106176560"/>
<accession>A0A1S3JVY7</accession>
<feature type="compositionally biased region" description="Acidic residues" evidence="1">
    <location>
        <begin position="88"/>
        <end position="104"/>
    </location>
</feature>
<evidence type="ECO:0000256" key="2">
    <source>
        <dbReference type="SAM" id="Phobius"/>
    </source>
</evidence>
<feature type="compositionally biased region" description="Pro residues" evidence="1">
    <location>
        <begin position="122"/>
        <end position="131"/>
    </location>
</feature>
<evidence type="ECO:0000256" key="1">
    <source>
        <dbReference type="SAM" id="MobiDB-lite"/>
    </source>
</evidence>
<dbReference type="AlphaFoldDB" id="A0A1S3JVY7"/>
<feature type="region of interest" description="Disordered" evidence="1">
    <location>
        <begin position="73"/>
        <end position="149"/>
    </location>
</feature>
<feature type="transmembrane region" description="Helical" evidence="2">
    <location>
        <begin position="256"/>
        <end position="281"/>
    </location>
</feature>
<feature type="region of interest" description="Disordered" evidence="1">
    <location>
        <begin position="1"/>
        <end position="26"/>
    </location>
</feature>